<comment type="caution">
    <text evidence="1">The sequence shown here is derived from an EMBL/GenBank/DDBJ whole genome shotgun (WGS) entry which is preliminary data.</text>
</comment>
<reference evidence="2" key="1">
    <citation type="journal article" date="2019" name="Int. J. Syst. Evol. Microbiol.">
        <title>The Global Catalogue of Microorganisms (GCM) 10K type strain sequencing project: providing services to taxonomists for standard genome sequencing and annotation.</title>
        <authorList>
            <consortium name="The Broad Institute Genomics Platform"/>
            <consortium name="The Broad Institute Genome Sequencing Center for Infectious Disease"/>
            <person name="Wu L."/>
            <person name="Ma J."/>
        </authorList>
    </citation>
    <scope>NUCLEOTIDE SEQUENCE [LARGE SCALE GENOMIC DNA]</scope>
    <source>
        <strain evidence="2">CGMCC 4.7367</strain>
    </source>
</reference>
<protein>
    <submittedName>
        <fullName evidence="1">Uncharacterized protein</fullName>
    </submittedName>
</protein>
<sequence>MLSHVEITARVELSQAAHFGWSNKVEFSHDCFVCRRTGRTVTLHHGASHGLCHSSRQPLEWQDEQAGTGSHPAPIRITGFDVAGGATGKTLRCRVSFWWSPFTDLQRPQAQVGELGAGPWARLHYRVGCHACRDAGEADWFNGEQSLQTNTVLPVVRPCTRCGTDLVTMPGAPEITLVG</sequence>
<organism evidence="1 2">
    <name type="scientific">Lentzea cavernae</name>
    <dbReference type="NCBI Taxonomy" id="2020703"/>
    <lineage>
        <taxon>Bacteria</taxon>
        <taxon>Bacillati</taxon>
        <taxon>Actinomycetota</taxon>
        <taxon>Actinomycetes</taxon>
        <taxon>Pseudonocardiales</taxon>
        <taxon>Pseudonocardiaceae</taxon>
        <taxon>Lentzea</taxon>
    </lineage>
</organism>
<gene>
    <name evidence="1" type="ORF">GCM10017774_88860</name>
</gene>
<dbReference type="EMBL" id="BNAR01000027">
    <property type="protein sequence ID" value="GHH61891.1"/>
    <property type="molecule type" value="Genomic_DNA"/>
</dbReference>
<dbReference type="Proteomes" id="UP000605568">
    <property type="component" value="Unassembled WGS sequence"/>
</dbReference>
<dbReference type="RefSeq" id="WP_191305463.1">
    <property type="nucleotide sequence ID" value="NZ_BNAR01000027.1"/>
</dbReference>
<proteinExistence type="predicted"/>
<evidence type="ECO:0000313" key="2">
    <source>
        <dbReference type="Proteomes" id="UP000605568"/>
    </source>
</evidence>
<keyword evidence="2" id="KW-1185">Reference proteome</keyword>
<evidence type="ECO:0000313" key="1">
    <source>
        <dbReference type="EMBL" id="GHH61891.1"/>
    </source>
</evidence>
<accession>A0ABQ3MXK7</accession>
<name>A0ABQ3MXK7_9PSEU</name>